<evidence type="ECO:0000313" key="1">
    <source>
        <dbReference type="EMBL" id="JAE09491.1"/>
    </source>
</evidence>
<sequence length="56" mass="6128">MSTTSSVPSWYRASTTGMRSPVAAAACPWQPPPPFRCFSSWIRSLSCLMYAAALSR</sequence>
<name>A0A0A9FH79_ARUDO</name>
<protein>
    <submittedName>
        <fullName evidence="1">Uncharacterized protein</fullName>
    </submittedName>
</protein>
<reference evidence="1" key="2">
    <citation type="journal article" date="2015" name="Data Brief">
        <title>Shoot transcriptome of the giant reed, Arundo donax.</title>
        <authorList>
            <person name="Barrero R.A."/>
            <person name="Guerrero F.D."/>
            <person name="Moolhuijzen P."/>
            <person name="Goolsby J.A."/>
            <person name="Tidwell J."/>
            <person name="Bellgard S.E."/>
            <person name="Bellgard M.I."/>
        </authorList>
    </citation>
    <scope>NUCLEOTIDE SEQUENCE</scope>
    <source>
        <tissue evidence="1">Shoot tissue taken approximately 20 cm above the soil surface</tissue>
    </source>
</reference>
<proteinExistence type="predicted"/>
<organism evidence="1">
    <name type="scientific">Arundo donax</name>
    <name type="common">Giant reed</name>
    <name type="synonym">Donax arundinaceus</name>
    <dbReference type="NCBI Taxonomy" id="35708"/>
    <lineage>
        <taxon>Eukaryota</taxon>
        <taxon>Viridiplantae</taxon>
        <taxon>Streptophyta</taxon>
        <taxon>Embryophyta</taxon>
        <taxon>Tracheophyta</taxon>
        <taxon>Spermatophyta</taxon>
        <taxon>Magnoliopsida</taxon>
        <taxon>Liliopsida</taxon>
        <taxon>Poales</taxon>
        <taxon>Poaceae</taxon>
        <taxon>PACMAD clade</taxon>
        <taxon>Arundinoideae</taxon>
        <taxon>Arundineae</taxon>
        <taxon>Arundo</taxon>
    </lineage>
</organism>
<reference evidence="1" key="1">
    <citation type="submission" date="2014-09" db="EMBL/GenBank/DDBJ databases">
        <authorList>
            <person name="Magalhaes I.L.F."/>
            <person name="Oliveira U."/>
            <person name="Santos F.R."/>
            <person name="Vidigal T.H.D.A."/>
            <person name="Brescovit A.D."/>
            <person name="Santos A.J."/>
        </authorList>
    </citation>
    <scope>NUCLEOTIDE SEQUENCE</scope>
    <source>
        <tissue evidence="1">Shoot tissue taken approximately 20 cm above the soil surface</tissue>
    </source>
</reference>
<dbReference type="AlphaFoldDB" id="A0A0A9FH79"/>
<accession>A0A0A9FH79</accession>
<dbReference type="EMBL" id="GBRH01188405">
    <property type="protein sequence ID" value="JAE09491.1"/>
    <property type="molecule type" value="Transcribed_RNA"/>
</dbReference>